<sequence>MEGIQQVRYTRTAERARRRRAKRKGRQGTSTGAIRGASSTPPAAVALDASAREAWWEMRTGVEIGDLRGGRWAGNGKLRQLAWLAADAQAGCPAGYLGAGRGGPSRIGWPRATADPLRAALRCVAFKVAFNDGGKRSKTSVDGSAVVSFVLVERRPVACLAFRWSSLRLDPTTAFKRGRLAPRCKPERTRAYSTWAIPWQPAQPNWRRVASDEGHRHTPRTVGDMSVWPVKPVSPSHPAPGCVLGTPLTGRSDGTGMTGAKVLARHLAGPWEPTSAILNHNEQTARLDFPTLARLDSTRHGMRYEGAACNYVRVRVASGQELPSQFPPQLELPLSPPPPPPPPAPLRLQPSALDHAATLALVWAARLQWRERGVPGRAVQTVGCCSSRVDWHLQSLVAASQVPCSAGRWGAAGVRTAPATPSLAFWRWRRHLQSRLPIPQVAGKTAKRRHCFSNVSYDRWFEPIAIAMSWQCNSSVQTHTWMAKFTCPHSLLVGSQRVRQLLDVTPTPSSPALHVRVWHWLLTRCAPAPKSPAEPMCPEQDLACFAYTMQPAVGFHQPLQATSLQRLQLNCVDARSARGPSHGTHGTFACPGRGTRSMRPSIDERMRAGPEQHASKKATQAPGARAQRRPPRTGRNPPRHMPSLHHRLYLRHLWAPCNSKSWGGSGLADSQMLLAPLFTLGRALSLMQILHDLADFVPLYGKKSSRESTALAARLACRTLKRGFAVPMLRHRAPREKFLGMGIAHVALHLCMESSSLKVHNSSTLQYRPRDFSSARLALPMSAGSIAARCREPARRAIGPSCFSHPRLRELLTWAIG</sequence>
<evidence type="ECO:0000313" key="3">
    <source>
        <dbReference type="Proteomes" id="UP001287286"/>
    </source>
</evidence>
<name>A0ABR0BN52_PURLI</name>
<proteinExistence type="predicted"/>
<reference evidence="2 3" key="1">
    <citation type="journal article" date="2024" name="Microbiol. Resour. Announc.">
        <title>Genome annotations for the ascomycete fungi Trichoderma harzianum, Trichoderma aggressivum, and Purpureocillium lilacinum.</title>
        <authorList>
            <person name="Beijen E.P.W."/>
            <person name="Ohm R.A."/>
        </authorList>
    </citation>
    <scope>NUCLEOTIDE SEQUENCE [LARGE SCALE GENOMIC DNA]</scope>
    <source>
        <strain evidence="2 3">CBS 150709</strain>
    </source>
</reference>
<dbReference type="EMBL" id="JAWRVI010000051">
    <property type="protein sequence ID" value="KAK4084724.1"/>
    <property type="molecule type" value="Genomic_DNA"/>
</dbReference>
<organism evidence="2 3">
    <name type="scientific">Purpureocillium lilacinum</name>
    <name type="common">Paecilomyces lilacinus</name>
    <dbReference type="NCBI Taxonomy" id="33203"/>
    <lineage>
        <taxon>Eukaryota</taxon>
        <taxon>Fungi</taxon>
        <taxon>Dikarya</taxon>
        <taxon>Ascomycota</taxon>
        <taxon>Pezizomycotina</taxon>
        <taxon>Sordariomycetes</taxon>
        <taxon>Hypocreomycetidae</taxon>
        <taxon>Hypocreales</taxon>
        <taxon>Ophiocordycipitaceae</taxon>
        <taxon>Purpureocillium</taxon>
    </lineage>
</organism>
<feature type="region of interest" description="Disordered" evidence="1">
    <location>
        <begin position="1"/>
        <end position="43"/>
    </location>
</feature>
<feature type="region of interest" description="Disordered" evidence="1">
    <location>
        <begin position="325"/>
        <end position="346"/>
    </location>
</feature>
<feature type="region of interest" description="Disordered" evidence="1">
    <location>
        <begin position="576"/>
        <end position="642"/>
    </location>
</feature>
<feature type="compositionally biased region" description="Basic and acidic residues" evidence="1">
    <location>
        <begin position="601"/>
        <end position="614"/>
    </location>
</feature>
<evidence type="ECO:0000313" key="2">
    <source>
        <dbReference type="EMBL" id="KAK4084724.1"/>
    </source>
</evidence>
<feature type="compositionally biased region" description="Basic residues" evidence="1">
    <location>
        <begin position="16"/>
        <end position="26"/>
    </location>
</feature>
<protein>
    <submittedName>
        <fullName evidence="2">Uncharacterized protein</fullName>
    </submittedName>
</protein>
<dbReference type="Proteomes" id="UP001287286">
    <property type="component" value="Unassembled WGS sequence"/>
</dbReference>
<comment type="caution">
    <text evidence="2">The sequence shown here is derived from an EMBL/GenBank/DDBJ whole genome shotgun (WGS) entry which is preliminary data.</text>
</comment>
<keyword evidence="3" id="KW-1185">Reference proteome</keyword>
<feature type="compositionally biased region" description="Polar residues" evidence="1">
    <location>
        <begin position="27"/>
        <end position="41"/>
    </location>
</feature>
<gene>
    <name evidence="2" type="ORF">Purlil1_10309</name>
</gene>
<feature type="compositionally biased region" description="Pro residues" evidence="1">
    <location>
        <begin position="334"/>
        <end position="345"/>
    </location>
</feature>
<accession>A0ABR0BN52</accession>
<evidence type="ECO:0000256" key="1">
    <source>
        <dbReference type="SAM" id="MobiDB-lite"/>
    </source>
</evidence>